<organism evidence="2 3">
    <name type="scientific">Helicobacter pylori Aklavik86</name>
    <dbReference type="NCBI Taxonomy" id="1055532"/>
    <lineage>
        <taxon>Bacteria</taxon>
        <taxon>Pseudomonadati</taxon>
        <taxon>Campylobacterota</taxon>
        <taxon>Epsilonproteobacteria</taxon>
        <taxon>Campylobacterales</taxon>
        <taxon>Helicobacteraceae</taxon>
        <taxon>Helicobacter</taxon>
    </lineage>
</organism>
<protein>
    <submittedName>
        <fullName evidence="2">RloB</fullName>
    </submittedName>
</protein>
<dbReference type="RefSeq" id="WP_015087457.1">
    <property type="nucleotide sequence ID" value="NC_019563.1"/>
</dbReference>
<dbReference type="InterPro" id="IPR025591">
    <property type="entry name" value="RloB"/>
</dbReference>
<gene>
    <name evidence="2" type="ORF">HPAKL86_05690</name>
</gene>
<name>K7YAS4_HELPX</name>
<dbReference type="KEGG" id="hpyk:HPAKL86_05690"/>
<accession>K7YAS4</accession>
<dbReference type="AlphaFoldDB" id="K7YAS4"/>
<keyword evidence="1" id="KW-0175">Coiled coil</keyword>
<dbReference type="PATRIC" id="fig|1055532.3.peg.1181"/>
<evidence type="ECO:0000313" key="3">
    <source>
        <dbReference type="Proteomes" id="UP000010078"/>
    </source>
</evidence>
<dbReference type="Proteomes" id="UP000010078">
    <property type="component" value="Chromosome"/>
</dbReference>
<dbReference type="Pfam" id="PF13707">
    <property type="entry name" value="RloB"/>
    <property type="match status" value="1"/>
</dbReference>
<sequence length="224" mass="26810">MPSLGFRKQELERIKTKRVLVVCEGEEKCSEHLYLWLYKQIFKLENFDIKIVPCGKKSDFHHITQKALECINKSERNPYTHVFCVADADNEEEKYKKVVEKIDELKQQCDKQEVRVEVRAIISNPCFEFWILLHFYYTTAFFKNDKDLKREIDCQLNKLKKSEKYQKCDPKLYKTIVERHEIALKNAEQVQQVQKQNNENKNCTNPSTQFNDLIRFLTPLRKIP</sequence>
<reference evidence="2 3" key="1">
    <citation type="journal article" date="2015" name="Genome Announc.">
        <title>Complete Genome Sequences of Two Helicobacter pylori Strains from a Canadian Arctic Aboriginal Community.</title>
        <authorList>
            <person name="Kersulyte D."/>
            <person name="Bertoli M.T."/>
            <person name="Tamma S."/>
            <person name="Keelan M."/>
            <person name="Munday R."/>
            <person name="Geary J."/>
            <person name="Veldhuyzen van Zanten S."/>
            <person name="Goodman K.J."/>
            <person name="Berg D.E."/>
        </authorList>
    </citation>
    <scope>NUCLEOTIDE SEQUENCE [LARGE SCALE GENOMIC DNA]</scope>
    <source>
        <strain evidence="2">Aklavik86</strain>
    </source>
</reference>
<dbReference type="HOGENOM" id="CLU_1319622_0_0_7"/>
<evidence type="ECO:0000256" key="1">
    <source>
        <dbReference type="SAM" id="Coils"/>
    </source>
</evidence>
<evidence type="ECO:0000313" key="2">
    <source>
        <dbReference type="EMBL" id="AFX90128.1"/>
    </source>
</evidence>
<feature type="coiled-coil region" evidence="1">
    <location>
        <begin position="88"/>
        <end position="115"/>
    </location>
</feature>
<proteinExistence type="predicted"/>
<dbReference type="EMBL" id="CP003476">
    <property type="protein sequence ID" value="AFX90128.1"/>
    <property type="molecule type" value="Genomic_DNA"/>
</dbReference>